<comment type="caution">
    <text evidence="1">The sequence shown here is derived from an EMBL/GenBank/DDBJ whole genome shotgun (WGS) entry which is preliminary data.</text>
</comment>
<dbReference type="RefSeq" id="WP_279244334.1">
    <property type="nucleotide sequence ID" value="NZ_SHNN01000001.1"/>
</dbReference>
<dbReference type="Pfam" id="PF12007">
    <property type="entry name" value="DUF3501"/>
    <property type="match status" value="1"/>
</dbReference>
<evidence type="ECO:0000313" key="2">
    <source>
        <dbReference type="Proteomes" id="UP001143362"/>
    </source>
</evidence>
<dbReference type="Proteomes" id="UP001143362">
    <property type="component" value="Unassembled WGS sequence"/>
</dbReference>
<name>A0ABT3TG14_9GAMM</name>
<organism evidence="1 2">
    <name type="scientific">Candidatus Litorirhabdus singularis</name>
    <dbReference type="NCBI Taxonomy" id="2518993"/>
    <lineage>
        <taxon>Bacteria</taxon>
        <taxon>Pseudomonadati</taxon>
        <taxon>Pseudomonadota</taxon>
        <taxon>Gammaproteobacteria</taxon>
        <taxon>Cellvibrionales</taxon>
        <taxon>Halieaceae</taxon>
        <taxon>Candidatus Litorirhabdus</taxon>
    </lineage>
</organism>
<dbReference type="EMBL" id="SHNN01000001">
    <property type="protein sequence ID" value="MCX2980357.1"/>
    <property type="molecule type" value="Genomic_DNA"/>
</dbReference>
<reference evidence="1" key="1">
    <citation type="submission" date="2019-02" db="EMBL/GenBank/DDBJ databases">
        <authorList>
            <person name="Li S.-H."/>
        </authorList>
    </citation>
    <scope>NUCLEOTIDE SEQUENCE</scope>
    <source>
        <strain evidence="1">IMCC14734</strain>
    </source>
</reference>
<gene>
    <name evidence="1" type="ORF">EYC98_05665</name>
</gene>
<proteinExistence type="predicted"/>
<sequence>MNQQLSRADLWSLEEYAEQRSSFRAQVMEHKKRRQLPLGNNARLYFEDLLTIRYQIQEMLRIEKVFEAAGITEELEAYNPLIPDGHNWKATFMIEFDDPAERASQLAQMIGIENKVWMQVDGCDKVYPIADEDLERDTAEKTSSVHFLRFELSPAMITAAKAGADFSAGIDHKAFTIGPLAVPGPIRDSLTEDLSDVVLN</sequence>
<dbReference type="InterPro" id="IPR021890">
    <property type="entry name" value="DUF3501"/>
</dbReference>
<protein>
    <submittedName>
        <fullName evidence="1">DUF3501 family protein</fullName>
    </submittedName>
</protein>
<accession>A0ABT3TG14</accession>
<evidence type="ECO:0000313" key="1">
    <source>
        <dbReference type="EMBL" id="MCX2980357.1"/>
    </source>
</evidence>
<keyword evidence="2" id="KW-1185">Reference proteome</keyword>